<name>A0A0D5Y4Q9_9PSED</name>
<dbReference type="PATRIC" id="fig|587753.10.peg.4850"/>
<evidence type="ECO:0000313" key="1">
    <source>
        <dbReference type="EMBL" id="AKA26303.1"/>
    </source>
</evidence>
<reference evidence="1 2" key="1">
    <citation type="journal article" date="2015" name="Mol. Plant Microbe Interact.">
        <title>Comparative Genomic Analysis of Pseudomonas chlororaphis PCL1606 Reveals New Insight into Antifungal Compounds Involved in Biocontrol.</title>
        <authorList>
            <person name="Calderon C.E."/>
            <person name="Ramos C."/>
            <person name="de Vicente A."/>
            <person name="Cazorla F.M."/>
        </authorList>
    </citation>
    <scope>NUCLEOTIDE SEQUENCE [LARGE SCALE GENOMIC DNA]</scope>
    <source>
        <strain evidence="1 2">PCL1606</strain>
    </source>
</reference>
<sequence>MSKQVLYCLASGVVIEWQDTELLAYAAPAEGNRALQVTAEQWKRKDALHYVLDGELTRVDVPPPSAYHDWNGSQWSLNPAKATAIAEQEAQQLCRRVDAEADTARQMISGDPLKAAEYAQAASDAQAFKEAGYPKKAVPQAISAWVVKGRTARQAADDILDKAARSASQLLAIRTLRLQAKERIRVQVGKGKQDAAQEICEAAIEAIGKVVSD</sequence>
<dbReference type="AlphaFoldDB" id="A0A0D5Y4Q9"/>
<evidence type="ECO:0000313" key="2">
    <source>
        <dbReference type="Proteomes" id="UP000032748"/>
    </source>
</evidence>
<evidence type="ECO:0008006" key="3">
    <source>
        <dbReference type="Google" id="ProtNLM"/>
    </source>
</evidence>
<accession>A0A0D5Y4Q9</accession>
<organism evidence="1 2">
    <name type="scientific">Pseudomonas chlororaphis</name>
    <dbReference type="NCBI Taxonomy" id="587753"/>
    <lineage>
        <taxon>Bacteria</taxon>
        <taxon>Pseudomonadati</taxon>
        <taxon>Pseudomonadota</taxon>
        <taxon>Gammaproteobacteria</taxon>
        <taxon>Pseudomonadales</taxon>
        <taxon>Pseudomonadaceae</taxon>
        <taxon>Pseudomonas</taxon>
    </lineage>
</organism>
<dbReference type="KEGG" id="pcz:PCL1606_48560"/>
<dbReference type="EMBL" id="CP011110">
    <property type="protein sequence ID" value="AKA26303.1"/>
    <property type="molecule type" value="Genomic_DNA"/>
</dbReference>
<protein>
    <recommendedName>
        <fullName evidence="3">Tail fiber assembly-like protein</fullName>
    </recommendedName>
</protein>
<dbReference type="RefSeq" id="WP_080926007.1">
    <property type="nucleotide sequence ID" value="NZ_CP011110.1"/>
</dbReference>
<dbReference type="Proteomes" id="UP000032748">
    <property type="component" value="Chromosome"/>
</dbReference>
<gene>
    <name evidence="1" type="ORF">PCL1606_48560</name>
</gene>
<dbReference type="OrthoDB" id="7028207at2"/>
<proteinExistence type="predicted"/>